<organism evidence="1 2">
    <name type="scientific">Cellulophaga tyrosinoxydans</name>
    <dbReference type="NCBI Taxonomy" id="504486"/>
    <lineage>
        <taxon>Bacteria</taxon>
        <taxon>Pseudomonadati</taxon>
        <taxon>Bacteroidota</taxon>
        <taxon>Flavobacteriia</taxon>
        <taxon>Flavobacteriales</taxon>
        <taxon>Flavobacteriaceae</taxon>
        <taxon>Cellulophaga</taxon>
    </lineage>
</organism>
<dbReference type="AlphaFoldDB" id="A0A1W1Z4G0"/>
<dbReference type="OrthoDB" id="1495892at2"/>
<accession>A0A1W1Z4G0</accession>
<reference evidence="1 2" key="1">
    <citation type="submission" date="2017-04" db="EMBL/GenBank/DDBJ databases">
        <authorList>
            <person name="Afonso C.L."/>
            <person name="Miller P.J."/>
            <person name="Scott M.A."/>
            <person name="Spackman E."/>
            <person name="Goraichik I."/>
            <person name="Dimitrov K.M."/>
            <person name="Suarez D.L."/>
            <person name="Swayne D.E."/>
        </authorList>
    </citation>
    <scope>NUCLEOTIDE SEQUENCE [LARGE SCALE GENOMIC DNA]</scope>
    <source>
        <strain evidence="1 2">DSM 21164</strain>
    </source>
</reference>
<dbReference type="Proteomes" id="UP000192360">
    <property type="component" value="Unassembled WGS sequence"/>
</dbReference>
<evidence type="ECO:0000313" key="1">
    <source>
        <dbReference type="EMBL" id="SMC43256.1"/>
    </source>
</evidence>
<name>A0A1W1Z4G0_9FLAO</name>
<dbReference type="Gene3D" id="1.20.120.450">
    <property type="entry name" value="dinb family like domain"/>
    <property type="match status" value="1"/>
</dbReference>
<proteinExistence type="predicted"/>
<sequence>MLIDDFNHTLQIWLRELNKYDYKKIIEKPEASSWSIGQVYMHLIDETNWYFDQINLCFDDLEHAEKEMSESAKLMFQNNSFPDLQIKGDPIAAANISQPIDIPSLKLALEKLKDEANILWTKMELKKTFGKSKHPGLHYLSPKEWLQFAEMHMRHHLKQKNNIVAALNYKKNYL</sequence>
<dbReference type="InterPro" id="IPR034660">
    <property type="entry name" value="DinB/YfiT-like"/>
</dbReference>
<dbReference type="RefSeq" id="WP_084060395.1">
    <property type="nucleotide sequence ID" value="NZ_FWXO01000001.1"/>
</dbReference>
<dbReference type="SUPFAM" id="SSF109854">
    <property type="entry name" value="DinB/YfiT-like putative metalloenzymes"/>
    <property type="match status" value="1"/>
</dbReference>
<gene>
    <name evidence="1" type="ORF">SAMN05660703_1121</name>
</gene>
<evidence type="ECO:0000313" key="2">
    <source>
        <dbReference type="Proteomes" id="UP000192360"/>
    </source>
</evidence>
<protein>
    <submittedName>
        <fullName evidence="1">DinB superfamily protein</fullName>
    </submittedName>
</protein>
<keyword evidence="2" id="KW-1185">Reference proteome</keyword>
<dbReference type="EMBL" id="FWXO01000001">
    <property type="protein sequence ID" value="SMC43256.1"/>
    <property type="molecule type" value="Genomic_DNA"/>
</dbReference>
<dbReference type="STRING" id="504486.SAMN05660703_1121"/>